<dbReference type="Pfam" id="PF01844">
    <property type="entry name" value="HNH"/>
    <property type="match status" value="1"/>
</dbReference>
<dbReference type="GO" id="GO:0004519">
    <property type="term" value="F:endonuclease activity"/>
    <property type="evidence" value="ECO:0007669"/>
    <property type="project" value="UniProtKB-KW"/>
</dbReference>
<keyword evidence="3" id="KW-0255">Endonuclease</keyword>
<protein>
    <submittedName>
        <fullName evidence="3">HNH endonuclease</fullName>
    </submittedName>
</protein>
<organism evidence="3 4">
    <name type="scientific">Breoghania corrubedonensis</name>
    <dbReference type="NCBI Taxonomy" id="665038"/>
    <lineage>
        <taxon>Bacteria</taxon>
        <taxon>Pseudomonadati</taxon>
        <taxon>Pseudomonadota</taxon>
        <taxon>Alphaproteobacteria</taxon>
        <taxon>Hyphomicrobiales</taxon>
        <taxon>Stappiaceae</taxon>
        <taxon>Breoghania</taxon>
    </lineage>
</organism>
<sequence>MSRREFTKPTKREALHRSKGKCEAVGTWYGLPAGQRCGRDLAYGVEFDHIDLDANSKDNSLANCAAVCPACHRFKTTRHDIPLAAKTVRQQDKNHGIRTRKGPAIPGSRASGWKRKMNGEMVRR</sequence>
<feature type="region of interest" description="Disordered" evidence="1">
    <location>
        <begin position="88"/>
        <end position="112"/>
    </location>
</feature>
<evidence type="ECO:0000259" key="2">
    <source>
        <dbReference type="SMART" id="SM00507"/>
    </source>
</evidence>
<keyword evidence="3" id="KW-0378">Hydrolase</keyword>
<dbReference type="GO" id="GO:0008270">
    <property type="term" value="F:zinc ion binding"/>
    <property type="evidence" value="ECO:0007669"/>
    <property type="project" value="InterPro"/>
</dbReference>
<evidence type="ECO:0000313" key="3">
    <source>
        <dbReference type="EMBL" id="PTW62057.1"/>
    </source>
</evidence>
<dbReference type="OrthoDB" id="7864830at2"/>
<comment type="caution">
    <text evidence="3">The sequence shown here is derived from an EMBL/GenBank/DDBJ whole genome shotgun (WGS) entry which is preliminary data.</text>
</comment>
<keyword evidence="4" id="KW-1185">Reference proteome</keyword>
<dbReference type="InterPro" id="IPR003615">
    <property type="entry name" value="HNH_nuc"/>
</dbReference>
<dbReference type="AlphaFoldDB" id="A0A2T5VE82"/>
<dbReference type="SMART" id="SM00507">
    <property type="entry name" value="HNHc"/>
    <property type="match status" value="1"/>
</dbReference>
<accession>A0A2T5VE82</accession>
<gene>
    <name evidence="3" type="ORF">C8N35_10190</name>
</gene>
<feature type="domain" description="HNH nuclease" evidence="2">
    <location>
        <begin position="9"/>
        <end position="73"/>
    </location>
</feature>
<name>A0A2T5VE82_9HYPH</name>
<dbReference type="GO" id="GO:0003676">
    <property type="term" value="F:nucleic acid binding"/>
    <property type="evidence" value="ECO:0007669"/>
    <property type="project" value="InterPro"/>
</dbReference>
<reference evidence="3 4" key="1">
    <citation type="submission" date="2018-04" db="EMBL/GenBank/DDBJ databases">
        <title>Genomic Encyclopedia of Archaeal and Bacterial Type Strains, Phase II (KMG-II): from individual species to whole genera.</title>
        <authorList>
            <person name="Goeker M."/>
        </authorList>
    </citation>
    <scope>NUCLEOTIDE SEQUENCE [LARGE SCALE GENOMIC DNA]</scope>
    <source>
        <strain evidence="3 4">DSM 23382</strain>
    </source>
</reference>
<dbReference type="RefSeq" id="WP_107987679.1">
    <property type="nucleotide sequence ID" value="NZ_QAYG01000001.1"/>
</dbReference>
<evidence type="ECO:0000256" key="1">
    <source>
        <dbReference type="SAM" id="MobiDB-lite"/>
    </source>
</evidence>
<proteinExistence type="predicted"/>
<dbReference type="Gene3D" id="1.10.30.50">
    <property type="match status" value="1"/>
</dbReference>
<dbReference type="InterPro" id="IPR002711">
    <property type="entry name" value="HNH"/>
</dbReference>
<dbReference type="CDD" id="cd00085">
    <property type="entry name" value="HNHc"/>
    <property type="match status" value="1"/>
</dbReference>
<dbReference type="Proteomes" id="UP000244081">
    <property type="component" value="Unassembled WGS sequence"/>
</dbReference>
<keyword evidence="3" id="KW-0540">Nuclease</keyword>
<dbReference type="EMBL" id="QAYG01000001">
    <property type="protein sequence ID" value="PTW62057.1"/>
    <property type="molecule type" value="Genomic_DNA"/>
</dbReference>
<evidence type="ECO:0000313" key="4">
    <source>
        <dbReference type="Proteomes" id="UP000244081"/>
    </source>
</evidence>